<dbReference type="InterPro" id="IPR014197">
    <property type="entry name" value="Sporulation_prot_YunB"/>
</dbReference>
<reference evidence="1" key="1">
    <citation type="journal article" date="2021" name="PeerJ">
        <title>Extensive microbial diversity within the chicken gut microbiome revealed by metagenomics and culture.</title>
        <authorList>
            <person name="Gilroy R."/>
            <person name="Ravi A."/>
            <person name="Getino M."/>
            <person name="Pursley I."/>
            <person name="Horton D.L."/>
            <person name="Alikhan N.F."/>
            <person name="Baker D."/>
            <person name="Gharbi K."/>
            <person name="Hall N."/>
            <person name="Watson M."/>
            <person name="Adriaenssens E.M."/>
            <person name="Foster-Nyarko E."/>
            <person name="Jarju S."/>
            <person name="Secka A."/>
            <person name="Antonio M."/>
            <person name="Oren A."/>
            <person name="Chaudhuri R.R."/>
            <person name="La Ragione R."/>
            <person name="Hildebrand F."/>
            <person name="Pallen M.J."/>
        </authorList>
    </citation>
    <scope>NUCLEOTIDE SEQUENCE</scope>
    <source>
        <strain evidence="1">ChiBcolR8-3208</strain>
    </source>
</reference>
<reference evidence="1" key="2">
    <citation type="submission" date="2021-04" db="EMBL/GenBank/DDBJ databases">
        <authorList>
            <person name="Gilroy R."/>
        </authorList>
    </citation>
    <scope>NUCLEOTIDE SEQUENCE</scope>
    <source>
        <strain evidence="1">ChiBcolR8-3208</strain>
    </source>
</reference>
<protein>
    <submittedName>
        <fullName evidence="1">Sporulation protein YunB</fullName>
    </submittedName>
</protein>
<name>A0A9D2RZZ6_9FIRM</name>
<proteinExistence type="predicted"/>
<organism evidence="1 2">
    <name type="scientific">Candidatus Acutalibacter ornithocaccae</name>
    <dbReference type="NCBI Taxonomy" id="2838416"/>
    <lineage>
        <taxon>Bacteria</taxon>
        <taxon>Bacillati</taxon>
        <taxon>Bacillota</taxon>
        <taxon>Clostridia</taxon>
        <taxon>Eubacteriales</taxon>
        <taxon>Acutalibacteraceae</taxon>
        <taxon>Acutalibacter</taxon>
    </lineage>
</organism>
<dbReference type="Pfam" id="PF09560">
    <property type="entry name" value="Spore_YunB"/>
    <property type="match status" value="1"/>
</dbReference>
<evidence type="ECO:0000313" key="1">
    <source>
        <dbReference type="EMBL" id="HJB37625.1"/>
    </source>
</evidence>
<dbReference type="EMBL" id="DWXZ01000128">
    <property type="protein sequence ID" value="HJB37625.1"/>
    <property type="molecule type" value="Genomic_DNA"/>
</dbReference>
<accession>A0A9D2RZZ6</accession>
<sequence>MAAALFTGGTALSEWGLGSISEELTQEAARAYVLAQVNQAVEEALAQPRPFVTIERDGEGEPVAVQADTAALNELRLQVLGTLEESLNGSVTVEVPVGSLTEVALLNGRGFPVPLTLGMEGSADLSFQTEFVSAGINQSCHRVTMVVKAQGFSQSRRFETQVEVETSTVLAETVLVGAVPEGAVLQTG</sequence>
<evidence type="ECO:0000313" key="2">
    <source>
        <dbReference type="Proteomes" id="UP000824214"/>
    </source>
</evidence>
<dbReference type="AlphaFoldDB" id="A0A9D2RZZ6"/>
<gene>
    <name evidence="1" type="ORF">H9942_06105</name>
</gene>
<dbReference type="Proteomes" id="UP000824214">
    <property type="component" value="Unassembled WGS sequence"/>
</dbReference>
<comment type="caution">
    <text evidence="1">The sequence shown here is derived from an EMBL/GenBank/DDBJ whole genome shotgun (WGS) entry which is preliminary data.</text>
</comment>